<evidence type="ECO:0000256" key="1">
    <source>
        <dbReference type="ARBA" id="ARBA00022612"/>
    </source>
</evidence>
<dbReference type="Pfam" id="PF10145">
    <property type="entry name" value="PhageMin_Tail"/>
    <property type="match status" value="1"/>
</dbReference>
<feature type="transmembrane region" description="Helical" evidence="2">
    <location>
        <begin position="452"/>
        <end position="474"/>
    </location>
</feature>
<evidence type="ECO:0000256" key="2">
    <source>
        <dbReference type="SAM" id="Phobius"/>
    </source>
</evidence>
<dbReference type="PANTHER" id="PTHR37813">
    <property type="entry name" value="FELS-2 PROPHAGE PROTEIN"/>
    <property type="match status" value="1"/>
</dbReference>
<protein>
    <recommendedName>
        <fullName evidence="3">Phage tail tape measure protein domain-containing protein</fullName>
    </recommendedName>
</protein>
<dbReference type="RefSeq" id="WP_033251373.1">
    <property type="nucleotide sequence ID" value="NZ_BSRX01000009.1"/>
</dbReference>
<accession>A0A9W6PDL9</accession>
<gene>
    <name evidence="4" type="ORF">Kpho01_19860</name>
</gene>
<organism evidence="4 5">
    <name type="scientific">Kitasatospora phosalacinea</name>
    <dbReference type="NCBI Taxonomy" id="2065"/>
    <lineage>
        <taxon>Bacteria</taxon>
        <taxon>Bacillati</taxon>
        <taxon>Actinomycetota</taxon>
        <taxon>Actinomycetes</taxon>
        <taxon>Kitasatosporales</taxon>
        <taxon>Streptomycetaceae</taxon>
        <taxon>Kitasatospora</taxon>
    </lineage>
</organism>
<keyword evidence="2" id="KW-1133">Transmembrane helix</keyword>
<feature type="transmembrane region" description="Helical" evidence="2">
    <location>
        <begin position="516"/>
        <end position="542"/>
    </location>
</feature>
<reference evidence="4" key="1">
    <citation type="submission" date="2023-02" db="EMBL/GenBank/DDBJ databases">
        <title>Kitasatospora phosalacinea NBRC 14362.</title>
        <authorList>
            <person name="Ichikawa N."/>
            <person name="Sato H."/>
            <person name="Tonouchi N."/>
        </authorList>
    </citation>
    <scope>NUCLEOTIDE SEQUENCE</scope>
    <source>
        <strain evidence="4">NBRC 14362</strain>
    </source>
</reference>
<dbReference type="PANTHER" id="PTHR37813:SF1">
    <property type="entry name" value="FELS-2 PROPHAGE PROTEIN"/>
    <property type="match status" value="1"/>
</dbReference>
<name>A0A9W6PDL9_9ACTN</name>
<evidence type="ECO:0000259" key="3">
    <source>
        <dbReference type="Pfam" id="PF10145"/>
    </source>
</evidence>
<keyword evidence="2" id="KW-0472">Membrane</keyword>
<comment type="caution">
    <text evidence="4">The sequence shown here is derived from an EMBL/GenBank/DDBJ whole genome shotgun (WGS) entry which is preliminary data.</text>
</comment>
<dbReference type="InterPro" id="IPR010090">
    <property type="entry name" value="Phage_tape_meas"/>
</dbReference>
<dbReference type="EMBL" id="BSRX01000009">
    <property type="protein sequence ID" value="GLW53975.1"/>
    <property type="molecule type" value="Genomic_DNA"/>
</dbReference>
<dbReference type="OrthoDB" id="3765294at2"/>
<sequence length="812" mass="83367">MALTVGELLAVIDVDDSGAEQGLRRTEQGVRRTAQVVEDEARRGGRAAGQELGDGIADEAEKGADKAGGGIADALGKVKGALIGGAIGAAVMAGLHEAVEQDKGTDLLAAKLGASSAQSAELGKAAGALFAGAYTDSVEAANEDLQALWQQGLVPANATSAELTKVGGRLQQVADILGDDVGPTATAVGQMLKTGMAKSADEAFDILVRGEQLGANKAEDLLDTFNEYPTQFRDLGIGGAQAMGLIHQGLQAGARDADIVADAFKELNIRVKDGSAADGLKSLGLNADKMAAAFNKGGPAANAALDQIMDRLRQVKDPTERSRLSFALLGSQAEDLSGALFSLDPSAAVASLGAVDGAAAKAGDTMRDNASTKLSVFTRSLQQGLVEVLGSEVVPALMTGAAWVGRVGDTLKSGAGFVREHSLAFSIAAGVITAVMLPTLIVLAAQATTTGVSVVASWVAQSAAAVASGVRFLATNAVILAGWIAQGAGAVGAAARVVGAWVLMGVQSLLQAARMAAAWVMAMGPVGWIIAAVVALVALVVANWDTIRSATVAAWDWIWTKVKEVAGFLVDLFMNFTLVGLLIKHWDSIKSGAATAWNAVVDFFSSIPGRIVQFFLNWTLAGLIIKHWDSIRTGVAEKAGALLAFVRSLPGLIADGVGNLGSLLLDKGRDVVRGLWSGIQSMGSWLRDTLMSWAKNLIPGPIAKALGIHSPSRVMAKAVGRWIPAGIIRGIESGQGALTRTMRNLVDVPTPPDITASLGISPTPLAAAPVGAGVFGAGGGPLVQIDNWHAAPDQSPDQTAAALAWQMKGRGW</sequence>
<keyword evidence="1" id="KW-1188">Viral release from host cell</keyword>
<feature type="transmembrane region" description="Helical" evidence="2">
    <location>
        <begin position="480"/>
        <end position="504"/>
    </location>
</feature>
<evidence type="ECO:0000313" key="4">
    <source>
        <dbReference type="EMBL" id="GLW53975.1"/>
    </source>
</evidence>
<proteinExistence type="predicted"/>
<feature type="domain" description="Phage tail tape measure protein" evidence="3">
    <location>
        <begin position="137"/>
        <end position="330"/>
    </location>
</feature>
<evidence type="ECO:0000313" key="5">
    <source>
        <dbReference type="Proteomes" id="UP001165143"/>
    </source>
</evidence>
<feature type="transmembrane region" description="Helical" evidence="2">
    <location>
        <begin position="423"/>
        <end position="445"/>
    </location>
</feature>
<dbReference type="AlphaFoldDB" id="A0A9W6PDL9"/>
<keyword evidence="2" id="KW-0812">Transmembrane</keyword>
<dbReference type="Proteomes" id="UP001165143">
    <property type="component" value="Unassembled WGS sequence"/>
</dbReference>